<evidence type="ECO:0008006" key="3">
    <source>
        <dbReference type="Google" id="ProtNLM"/>
    </source>
</evidence>
<accession>A0A1M7RK03</accession>
<name>A0A1M7RK03_9ACTN</name>
<sequence length="42" mass="4463">MAVHPVVLGGGRPLFADTAERLSLQVVGSRVLDGRVVVTQYV</sequence>
<keyword evidence="2" id="KW-1185">Reference proteome</keyword>
<organism evidence="1 2">
    <name type="scientific">Cryptosporangium aurantiacum</name>
    <dbReference type="NCBI Taxonomy" id="134849"/>
    <lineage>
        <taxon>Bacteria</taxon>
        <taxon>Bacillati</taxon>
        <taxon>Actinomycetota</taxon>
        <taxon>Actinomycetes</taxon>
        <taxon>Cryptosporangiales</taxon>
        <taxon>Cryptosporangiaceae</taxon>
        <taxon>Cryptosporangium</taxon>
    </lineage>
</organism>
<gene>
    <name evidence="1" type="ORF">SAMN05443668_11720</name>
</gene>
<dbReference type="STRING" id="134849.SAMN05443668_11720"/>
<dbReference type="Gene3D" id="3.40.430.10">
    <property type="entry name" value="Dihydrofolate Reductase, subunit A"/>
    <property type="match status" value="1"/>
</dbReference>
<dbReference type="InterPro" id="IPR024072">
    <property type="entry name" value="DHFR-like_dom_sf"/>
</dbReference>
<dbReference type="AlphaFoldDB" id="A0A1M7RK03"/>
<proteinExistence type="predicted"/>
<reference evidence="1 2" key="1">
    <citation type="submission" date="2016-11" db="EMBL/GenBank/DDBJ databases">
        <authorList>
            <person name="Jaros S."/>
            <person name="Januszkiewicz K."/>
            <person name="Wedrychowicz H."/>
        </authorList>
    </citation>
    <scope>NUCLEOTIDE SEQUENCE [LARGE SCALE GENOMIC DNA]</scope>
    <source>
        <strain evidence="1 2">DSM 46144</strain>
    </source>
</reference>
<evidence type="ECO:0000313" key="2">
    <source>
        <dbReference type="Proteomes" id="UP000184440"/>
    </source>
</evidence>
<evidence type="ECO:0000313" key="1">
    <source>
        <dbReference type="EMBL" id="SHN46637.1"/>
    </source>
</evidence>
<dbReference type="EMBL" id="FRCS01000017">
    <property type="protein sequence ID" value="SHN46637.1"/>
    <property type="molecule type" value="Genomic_DNA"/>
</dbReference>
<dbReference type="Proteomes" id="UP000184440">
    <property type="component" value="Unassembled WGS sequence"/>
</dbReference>
<dbReference type="RefSeq" id="WP_281248426.1">
    <property type="nucleotide sequence ID" value="NZ_FRCS01000017.1"/>
</dbReference>
<protein>
    <recommendedName>
        <fullName evidence="3">RibD C-terminal domain-containing protein</fullName>
    </recommendedName>
</protein>